<dbReference type="Proteomes" id="UP000572984">
    <property type="component" value="Unassembled WGS sequence"/>
</dbReference>
<proteinExistence type="predicted"/>
<dbReference type="Pfam" id="PF20275">
    <property type="entry name" value="CTD10"/>
    <property type="match status" value="1"/>
</dbReference>
<accession>A0A838BJQ4</accession>
<dbReference type="Pfam" id="PF10088">
    <property type="entry name" value="DUF2326"/>
    <property type="match status" value="1"/>
</dbReference>
<feature type="domain" description="ABC-three component systems C-terminal" evidence="3">
    <location>
        <begin position="290"/>
        <end position="415"/>
    </location>
</feature>
<protein>
    <submittedName>
        <fullName evidence="4">DUF2326 domain-containing protein</fullName>
    </submittedName>
</protein>
<dbReference type="AlphaFoldDB" id="A0A838BJQ4"/>
<dbReference type="InterPro" id="IPR018760">
    <property type="entry name" value="DUF2326"/>
</dbReference>
<dbReference type="RefSeq" id="WP_181051326.1">
    <property type="nucleotide sequence ID" value="NZ_JACDXJ010000001.1"/>
</dbReference>
<name>A0A838BJQ4_9HYPH</name>
<evidence type="ECO:0000256" key="1">
    <source>
        <dbReference type="SAM" id="Coils"/>
    </source>
</evidence>
<feature type="coiled-coil region" evidence="1">
    <location>
        <begin position="336"/>
        <end position="363"/>
    </location>
</feature>
<sequence>MIVSISSSLLTFKTVRFHGGLNVVLSTKAPGSNDRQTRNSAGKTSLIEIIHFLLGGKADPDSLPRHKALAAHTFNGRFVIGGREVDVARSGAKASRVFIDEGSAKHFGLATKKDKETGAEFVSNEAWKDFLAHRFFDFPAVVEGSPFEESYTPSFRALFAYFARRYGSGAFLHPKKQAEAQQRWDWQVNLSYLLGLDWRIPRDLHMVRQREGQLEELKRAAKGGALGHLIGTVAELRPALVLAEARATKLREQLGRFQVHESYREMMDRAARAKTEMQALTRRAVSLRETLAHLQEALKRERQPERDDVNRLYQAVGIELPESAKRRFEDVERFHQSVVENRRLRLQEEIEGIERELATGEIRSADLDVERSEILRMLEGRGALEDFTALQKRLADADAEAASLRERFKAAEALESETTQLGIDRKSIKRRLQEDHQLRRDRLDEAILLIGEAIGHLYEERQGKFEVEATENGPEFRISIQGDRGGGISNMEIFCLDHALFAIWSGRKKGPGLLIHDSHLFDGVDARQVANALDLGAVTATRFGAQYIVALNSDIFDNLPLPDTIDRDAIVVPTRLWDESETGGLFGFQFD</sequence>
<keyword evidence="5" id="KW-1185">Reference proteome</keyword>
<evidence type="ECO:0000259" key="3">
    <source>
        <dbReference type="Pfam" id="PF20275"/>
    </source>
</evidence>
<feature type="domain" description="DUF2326" evidence="2">
    <location>
        <begin position="456"/>
        <end position="590"/>
    </location>
</feature>
<feature type="coiled-coil region" evidence="1">
    <location>
        <begin position="387"/>
        <end position="414"/>
    </location>
</feature>
<evidence type="ECO:0000259" key="2">
    <source>
        <dbReference type="Pfam" id="PF10088"/>
    </source>
</evidence>
<dbReference type="EMBL" id="JACDXJ010000001">
    <property type="protein sequence ID" value="MBA1155710.1"/>
    <property type="molecule type" value="Genomic_DNA"/>
</dbReference>
<dbReference type="InterPro" id="IPR027417">
    <property type="entry name" value="P-loop_NTPase"/>
</dbReference>
<dbReference type="InterPro" id="IPR046919">
    <property type="entry name" value="ABC-3C_CTD10"/>
</dbReference>
<evidence type="ECO:0000313" key="4">
    <source>
        <dbReference type="EMBL" id="MBA1155710.1"/>
    </source>
</evidence>
<evidence type="ECO:0000313" key="5">
    <source>
        <dbReference type="Proteomes" id="UP000572984"/>
    </source>
</evidence>
<dbReference type="Gene3D" id="3.40.50.300">
    <property type="entry name" value="P-loop containing nucleotide triphosphate hydrolases"/>
    <property type="match status" value="1"/>
</dbReference>
<keyword evidence="1" id="KW-0175">Coiled coil</keyword>
<feature type="coiled-coil region" evidence="1">
    <location>
        <begin position="263"/>
        <end position="297"/>
    </location>
</feature>
<gene>
    <name evidence="4" type="ORF">H0S73_06130</name>
</gene>
<reference evidence="4 5" key="1">
    <citation type="submission" date="2020-07" db="EMBL/GenBank/DDBJ databases">
        <title>Draft genome and description of Microvirga mediterraneensis Marseille-Q2068 sp. nov.</title>
        <authorList>
            <person name="Boxberger M."/>
        </authorList>
    </citation>
    <scope>NUCLEOTIDE SEQUENCE [LARGE SCALE GENOMIC DNA]</scope>
    <source>
        <strain evidence="4 5">Marseille-Q2068</strain>
    </source>
</reference>
<comment type="caution">
    <text evidence="4">The sequence shown here is derived from an EMBL/GenBank/DDBJ whole genome shotgun (WGS) entry which is preliminary data.</text>
</comment>
<organism evidence="4 5">
    <name type="scientific">Microvirga mediterraneensis</name>
    <dbReference type="NCBI Taxonomy" id="2754695"/>
    <lineage>
        <taxon>Bacteria</taxon>
        <taxon>Pseudomonadati</taxon>
        <taxon>Pseudomonadota</taxon>
        <taxon>Alphaproteobacteria</taxon>
        <taxon>Hyphomicrobiales</taxon>
        <taxon>Methylobacteriaceae</taxon>
        <taxon>Microvirga</taxon>
    </lineage>
</organism>